<dbReference type="EMBL" id="JACXIY010000016">
    <property type="protein sequence ID" value="MBD2869868.1"/>
    <property type="molecule type" value="Genomic_DNA"/>
</dbReference>
<evidence type="ECO:0000313" key="3">
    <source>
        <dbReference type="EMBL" id="MBD2869868.1"/>
    </source>
</evidence>
<evidence type="ECO:0000256" key="1">
    <source>
        <dbReference type="ARBA" id="ARBA00022679"/>
    </source>
</evidence>
<dbReference type="Gene3D" id="1.20.120.330">
    <property type="entry name" value="Nucleotidyltransferases domain 2"/>
    <property type="match status" value="1"/>
</dbReference>
<sequence length="572" mass="65412">MGKPQAWPDCDDDIKRFILQLAERLKGELGDALTGIYLHGSLAMGSYYRPKSDMDLIVVVEDELEAGLAEAVGIAIAEEAADRPTTGNVELSVITAETAARVPVPTPFEVHYSEVWHDRILNREVDYTVERIDPDLASHLTYVAQRGAVLCGKPIVETFGQAEWTRFMDAVLGDLDWILEAEHLLESPYYGVLNICRVFQIMSEDSRLVHSKDEGGEWGLEHLPQRFRPLIQQSIDIYRSSDPVTEELRKTGGKEWDYAALLAFRDYARSEMCGNGRRGESGMRGEQEMMDMIMNVANNDDRIRAVGMNGSRTNPKAPKDRFQDYDIVFLVNDMASFIDDKKWVDRFGSRIIMQTPEDMGLVPPERDGRYAYLMLFDDGNRIDLTLCPVEMKDSWNGGDKLSVILLDKDGNLPRLSAPTDEDYWVKRPSPEYFADCCNEFWWVSTYVAKGLWRQEMLYAQDHLNLVLRPMLIRMLEWQVGVDTDFSVSAGKNGKYLEQYLPRRSWEALMSTFPDGTYDGVWRALFAAGELFRRTAIDVAERKGYEYPIEDDRNVTAYLKRVRQMEPKTGGRK</sequence>
<protein>
    <submittedName>
        <fullName evidence="3">Aminoglycoside 6-adenylyltransferase</fullName>
    </submittedName>
</protein>
<gene>
    <name evidence="3" type="ORF">IDH41_14855</name>
</gene>
<keyword evidence="1" id="KW-0808">Transferase</keyword>
<reference evidence="3" key="1">
    <citation type="submission" date="2020-09" db="EMBL/GenBank/DDBJ databases">
        <title>A novel bacterium of genus Paenibacillus, isolated from South China Sea.</title>
        <authorList>
            <person name="Huang H."/>
            <person name="Mo K."/>
            <person name="Hu Y."/>
        </authorList>
    </citation>
    <scope>NUCLEOTIDE SEQUENCE</scope>
    <source>
        <strain evidence="3">IB182493</strain>
    </source>
</reference>
<evidence type="ECO:0000313" key="4">
    <source>
        <dbReference type="Proteomes" id="UP000632125"/>
    </source>
</evidence>
<proteinExistence type="predicted"/>
<name>A0A927H6S2_9BACL</name>
<dbReference type="GO" id="GO:0016740">
    <property type="term" value="F:transferase activity"/>
    <property type="evidence" value="ECO:0007669"/>
    <property type="project" value="UniProtKB-KW"/>
</dbReference>
<dbReference type="SUPFAM" id="SSF81301">
    <property type="entry name" value="Nucleotidyltransferase"/>
    <property type="match status" value="2"/>
</dbReference>
<dbReference type="CDD" id="cd05403">
    <property type="entry name" value="NT_KNTase_like"/>
    <property type="match status" value="1"/>
</dbReference>
<accession>A0A927H6S2</accession>
<dbReference type="AlphaFoldDB" id="A0A927H6S2"/>
<dbReference type="InterPro" id="IPR025184">
    <property type="entry name" value="AadA_C"/>
</dbReference>
<dbReference type="SUPFAM" id="SSF81631">
    <property type="entry name" value="PAP/OAS1 substrate-binding domain"/>
    <property type="match status" value="1"/>
</dbReference>
<dbReference type="Gene3D" id="3.30.460.10">
    <property type="entry name" value="Beta Polymerase, domain 2"/>
    <property type="match status" value="2"/>
</dbReference>
<feature type="domain" description="Adenylyltransferase AadA C-terminal" evidence="2">
    <location>
        <begin position="163"/>
        <end position="242"/>
    </location>
</feature>
<organism evidence="3 4">
    <name type="scientific">Paenibacillus arenilitoris</name>
    <dbReference type="NCBI Taxonomy" id="2772299"/>
    <lineage>
        <taxon>Bacteria</taxon>
        <taxon>Bacillati</taxon>
        <taxon>Bacillota</taxon>
        <taxon>Bacilli</taxon>
        <taxon>Bacillales</taxon>
        <taxon>Paenibacillaceae</taxon>
        <taxon>Paenibacillus</taxon>
    </lineage>
</organism>
<dbReference type="Pfam" id="PF04439">
    <property type="entry name" value="Adenyl_transf"/>
    <property type="match status" value="1"/>
</dbReference>
<evidence type="ECO:0000259" key="2">
    <source>
        <dbReference type="Pfam" id="PF13427"/>
    </source>
</evidence>
<dbReference type="Proteomes" id="UP000632125">
    <property type="component" value="Unassembled WGS sequence"/>
</dbReference>
<dbReference type="Pfam" id="PF13427">
    <property type="entry name" value="AadA_C"/>
    <property type="match status" value="1"/>
</dbReference>
<dbReference type="InterPro" id="IPR043519">
    <property type="entry name" value="NT_sf"/>
</dbReference>
<dbReference type="InterPro" id="IPR007530">
    <property type="entry name" value="Aminoglycoside_adenylylTfrase"/>
</dbReference>
<comment type="caution">
    <text evidence="3">The sequence shown here is derived from an EMBL/GenBank/DDBJ whole genome shotgun (WGS) entry which is preliminary data.</text>
</comment>
<keyword evidence="4" id="KW-1185">Reference proteome</keyword>